<evidence type="ECO:0000256" key="1">
    <source>
        <dbReference type="SAM" id="MobiDB-lite"/>
    </source>
</evidence>
<feature type="domain" description="DUF6857" evidence="3">
    <location>
        <begin position="342"/>
        <end position="620"/>
    </location>
</feature>
<dbReference type="InterPro" id="IPR048297">
    <property type="entry name" value="DUF936_dom_pln"/>
</dbReference>
<keyword evidence="5" id="KW-1185">Reference proteome</keyword>
<dbReference type="Proteomes" id="UP000326396">
    <property type="component" value="Linkage Group LG15"/>
</dbReference>
<organism evidence="4 5">
    <name type="scientific">Mikania micrantha</name>
    <name type="common">bitter vine</name>
    <dbReference type="NCBI Taxonomy" id="192012"/>
    <lineage>
        <taxon>Eukaryota</taxon>
        <taxon>Viridiplantae</taxon>
        <taxon>Streptophyta</taxon>
        <taxon>Embryophyta</taxon>
        <taxon>Tracheophyta</taxon>
        <taxon>Spermatophyta</taxon>
        <taxon>Magnoliopsida</taxon>
        <taxon>eudicotyledons</taxon>
        <taxon>Gunneridae</taxon>
        <taxon>Pentapetalae</taxon>
        <taxon>asterids</taxon>
        <taxon>campanulids</taxon>
        <taxon>Asterales</taxon>
        <taxon>Asteraceae</taxon>
        <taxon>Asteroideae</taxon>
        <taxon>Heliantheae alliance</taxon>
        <taxon>Eupatorieae</taxon>
        <taxon>Mikania</taxon>
    </lineage>
</organism>
<dbReference type="PANTHER" id="PTHR31928:SF7">
    <property type="entry name" value="FACTOR 1-DELTA, PUTATIVE (DUF936)-RELATED"/>
    <property type="match status" value="1"/>
</dbReference>
<dbReference type="InterPro" id="IPR049172">
    <property type="entry name" value="DUF6857_pln"/>
</dbReference>
<feature type="region of interest" description="Disordered" evidence="1">
    <location>
        <begin position="239"/>
        <end position="279"/>
    </location>
</feature>
<dbReference type="Pfam" id="PF21647">
    <property type="entry name" value="DUF6857"/>
    <property type="match status" value="1"/>
</dbReference>
<proteinExistence type="predicted"/>
<reference evidence="4 5" key="1">
    <citation type="submission" date="2019-05" db="EMBL/GenBank/DDBJ databases">
        <title>Mikania micrantha, genome provides insights into the molecular mechanism of rapid growth.</title>
        <authorList>
            <person name="Liu B."/>
        </authorList>
    </citation>
    <scope>NUCLEOTIDE SEQUENCE [LARGE SCALE GENOMIC DNA]</scope>
    <source>
        <strain evidence="4">NLD-2019</strain>
        <tissue evidence="4">Leaf</tissue>
    </source>
</reference>
<feature type="region of interest" description="Disordered" evidence="1">
    <location>
        <begin position="18"/>
        <end position="55"/>
    </location>
</feature>
<feature type="compositionally biased region" description="Basic and acidic residues" evidence="1">
    <location>
        <begin position="19"/>
        <end position="29"/>
    </location>
</feature>
<dbReference type="PANTHER" id="PTHR31928">
    <property type="entry name" value="EXPRESSED PROTEIN"/>
    <property type="match status" value="1"/>
</dbReference>
<evidence type="ECO:0000259" key="2">
    <source>
        <dbReference type="Pfam" id="PF06075"/>
    </source>
</evidence>
<gene>
    <name evidence="4" type="ORF">E3N88_14081</name>
</gene>
<comment type="caution">
    <text evidence="4">The sequence shown here is derived from an EMBL/GenBank/DDBJ whole genome shotgun (WGS) entry which is preliminary data.</text>
</comment>
<feature type="domain" description="DUF936" evidence="2">
    <location>
        <begin position="95"/>
        <end position="193"/>
    </location>
</feature>
<dbReference type="InterPro" id="IPR010341">
    <property type="entry name" value="DUF936_pln"/>
</dbReference>
<protein>
    <submittedName>
        <fullName evidence="4">Uncharacterized protein</fullName>
    </submittedName>
</protein>
<dbReference type="EMBL" id="SZYD01000007">
    <property type="protein sequence ID" value="KAD5802721.1"/>
    <property type="molecule type" value="Genomic_DNA"/>
</dbReference>
<dbReference type="AlphaFoldDB" id="A0A5N6P254"/>
<dbReference type="Pfam" id="PF06075">
    <property type="entry name" value="DUF936"/>
    <property type="match status" value="1"/>
</dbReference>
<feature type="compositionally biased region" description="Pro residues" evidence="1">
    <location>
        <begin position="36"/>
        <end position="51"/>
    </location>
</feature>
<feature type="region of interest" description="Disordered" evidence="1">
    <location>
        <begin position="493"/>
        <end position="523"/>
    </location>
</feature>
<name>A0A5N6P254_9ASTR</name>
<evidence type="ECO:0000259" key="3">
    <source>
        <dbReference type="Pfam" id="PF21647"/>
    </source>
</evidence>
<evidence type="ECO:0000313" key="4">
    <source>
        <dbReference type="EMBL" id="KAD5802721.1"/>
    </source>
</evidence>
<evidence type="ECO:0000313" key="5">
    <source>
        <dbReference type="Proteomes" id="UP000326396"/>
    </source>
</evidence>
<accession>A0A5N6P254</accession>
<dbReference type="OrthoDB" id="1888344at2759"/>
<sequence>MIAGITLQAPLKRVSTKKIINDAKEDGRSESGSTTPPSPTMRLPPPPPPSPSSTAARDLRALNHRRSYTAASTTFVLQIWVGRVSSDCSAVFFAFAADHRSPLLQVIGIVPKDDVFDFDRRNKGFYLRVSDSVHSAYVSVPEADVDLILSDKIQLGQFVHVTRLDSGSPVPIVCGIKPVAKRRPCVGDPKDLISSDLLLIRGNLLKKKKEGNTNTRRLSFSNGKIRDEPETRRLSLDYSSRKAWDRSPAPAVKHRRSGSEANGAKLTEPSSPLCSTPVRSVRRSSSVKDVVLKPPNLNVAPLKNKNVIVSEKLISKPINKDLKTSFDNISVPSNLTKVPITFTDPKIFWDFVSPTIRQLGKEAICYRNLGFSSAVHALNETSAMDNIIQCMSWFAEICELAETSRNPLVEQFLNFYQKLQTSAAVVNTLIYSKSTIDETKNQPRNSALWVQAALATNLGKFTLFATEVDRKIQDSEGSYQIVLESSSDKIQVETSGNKKIPRTQEPVASKLRRDGPRPTVKNKNSERVKWSKGSGLEETAKLAEELHLTAQKWFLNYLEESLNKGFWLTNGDDSVVAVGLLGQLKRVNQWLDDSVRGDENVENLRKKMYGILLDHVQKGAM</sequence>